<name>A0A5C3KM94_COPMA</name>
<evidence type="ECO:0000313" key="3">
    <source>
        <dbReference type="Proteomes" id="UP000307440"/>
    </source>
</evidence>
<sequence length="106" mass="11646">MIKEVVSECAVPFSAAATRTPFTFGGNCWWTCACQKWGSGRPRTTTAVGMLLQHTRCALSMANWHDSSPAMVPSPCQRPLPNQQYVRSSSLPSQFRGAPLPIMSSW</sequence>
<dbReference type="EMBL" id="ML210265">
    <property type="protein sequence ID" value="TFK21541.1"/>
    <property type="molecule type" value="Genomic_DNA"/>
</dbReference>
<gene>
    <name evidence="2" type="ORF">FA15DRAFT_77629</name>
</gene>
<accession>A0A5C3KM94</accession>
<feature type="region of interest" description="Disordered" evidence="1">
    <location>
        <begin position="87"/>
        <end position="106"/>
    </location>
</feature>
<reference evidence="2 3" key="1">
    <citation type="journal article" date="2019" name="Nat. Ecol. Evol.">
        <title>Megaphylogeny resolves global patterns of mushroom evolution.</title>
        <authorList>
            <person name="Varga T."/>
            <person name="Krizsan K."/>
            <person name="Foldi C."/>
            <person name="Dima B."/>
            <person name="Sanchez-Garcia M."/>
            <person name="Sanchez-Ramirez S."/>
            <person name="Szollosi G.J."/>
            <person name="Szarkandi J.G."/>
            <person name="Papp V."/>
            <person name="Albert L."/>
            <person name="Andreopoulos W."/>
            <person name="Angelini C."/>
            <person name="Antonin V."/>
            <person name="Barry K.W."/>
            <person name="Bougher N.L."/>
            <person name="Buchanan P."/>
            <person name="Buyck B."/>
            <person name="Bense V."/>
            <person name="Catcheside P."/>
            <person name="Chovatia M."/>
            <person name="Cooper J."/>
            <person name="Damon W."/>
            <person name="Desjardin D."/>
            <person name="Finy P."/>
            <person name="Geml J."/>
            <person name="Haridas S."/>
            <person name="Hughes K."/>
            <person name="Justo A."/>
            <person name="Karasinski D."/>
            <person name="Kautmanova I."/>
            <person name="Kiss B."/>
            <person name="Kocsube S."/>
            <person name="Kotiranta H."/>
            <person name="LaButti K.M."/>
            <person name="Lechner B.E."/>
            <person name="Liimatainen K."/>
            <person name="Lipzen A."/>
            <person name="Lukacs Z."/>
            <person name="Mihaltcheva S."/>
            <person name="Morgado L.N."/>
            <person name="Niskanen T."/>
            <person name="Noordeloos M.E."/>
            <person name="Ohm R.A."/>
            <person name="Ortiz-Santana B."/>
            <person name="Ovrebo C."/>
            <person name="Racz N."/>
            <person name="Riley R."/>
            <person name="Savchenko A."/>
            <person name="Shiryaev A."/>
            <person name="Soop K."/>
            <person name="Spirin V."/>
            <person name="Szebenyi C."/>
            <person name="Tomsovsky M."/>
            <person name="Tulloss R.E."/>
            <person name="Uehling J."/>
            <person name="Grigoriev I.V."/>
            <person name="Vagvolgyi C."/>
            <person name="Papp T."/>
            <person name="Martin F.M."/>
            <person name="Miettinen O."/>
            <person name="Hibbett D.S."/>
            <person name="Nagy L.G."/>
        </authorList>
    </citation>
    <scope>NUCLEOTIDE SEQUENCE [LARGE SCALE GENOMIC DNA]</scope>
    <source>
        <strain evidence="2 3">CBS 121175</strain>
    </source>
</reference>
<evidence type="ECO:0000256" key="1">
    <source>
        <dbReference type="SAM" id="MobiDB-lite"/>
    </source>
</evidence>
<proteinExistence type="predicted"/>
<dbReference type="PROSITE" id="PS51257">
    <property type="entry name" value="PROKAR_LIPOPROTEIN"/>
    <property type="match status" value="1"/>
</dbReference>
<dbReference type="Proteomes" id="UP000307440">
    <property type="component" value="Unassembled WGS sequence"/>
</dbReference>
<protein>
    <submittedName>
        <fullName evidence="2">Uncharacterized protein</fullName>
    </submittedName>
</protein>
<evidence type="ECO:0000313" key="2">
    <source>
        <dbReference type="EMBL" id="TFK21541.1"/>
    </source>
</evidence>
<organism evidence="2 3">
    <name type="scientific">Coprinopsis marcescibilis</name>
    <name type="common">Agaric fungus</name>
    <name type="synonym">Psathyrella marcescibilis</name>
    <dbReference type="NCBI Taxonomy" id="230819"/>
    <lineage>
        <taxon>Eukaryota</taxon>
        <taxon>Fungi</taxon>
        <taxon>Dikarya</taxon>
        <taxon>Basidiomycota</taxon>
        <taxon>Agaricomycotina</taxon>
        <taxon>Agaricomycetes</taxon>
        <taxon>Agaricomycetidae</taxon>
        <taxon>Agaricales</taxon>
        <taxon>Agaricineae</taxon>
        <taxon>Psathyrellaceae</taxon>
        <taxon>Coprinopsis</taxon>
    </lineage>
</organism>
<keyword evidence="3" id="KW-1185">Reference proteome</keyword>
<dbReference type="AlphaFoldDB" id="A0A5C3KM94"/>